<evidence type="ECO:0000256" key="1">
    <source>
        <dbReference type="ARBA" id="ARBA00006625"/>
    </source>
</evidence>
<feature type="chain" id="PRO_5001935530" evidence="3">
    <location>
        <begin position="25"/>
        <end position="367"/>
    </location>
</feature>
<sequence length="367" mass="40631">MTLRGNSLFVTVSALISFSFCSYACTDFKLTSKDNTVIISRSMEFAADLKSNLRTSPRGRVFNTTTPNNKPGLSWKAKYGYVYVDGFGVDASFDGMNEAGLTFEYLYLPGETHYQSIPAGKDGQTIPYSLLGDWVLANFQTIDEVKEALKKVYVSNQTIPQLGDTILPAHASIYDASGKGIVVEFYDERINLFDNIGVMTNSPKYDWHVTNLSNYINLSADTPQTIQTKGISLASLGQGSGAVGLPGDASPPSRFVKVAFMLKNVFPANNVQDLLNLAQHIMNNVDLPSGYVRSVDNGQTATDITQWVVFKDITHKTFYYRTYNDMTLHKVAMDKLSFSENAPRLKMSLQGEPNIMNVTDQFLQTGK</sequence>
<dbReference type="AlphaFoldDB" id="A0A098G7Z1"/>
<dbReference type="InterPro" id="IPR029132">
    <property type="entry name" value="CBAH/NAAA_C"/>
</dbReference>
<keyword evidence="2" id="KW-0378">Hydrolase</keyword>
<reference evidence="6" key="1">
    <citation type="submission" date="2014-09" db="EMBL/GenBank/DDBJ databases">
        <authorList>
            <person name="Gomez-Valero L."/>
        </authorList>
    </citation>
    <scope>NUCLEOTIDE SEQUENCE [LARGE SCALE GENOMIC DNA]</scope>
    <source>
        <strain evidence="6">ATCC700992</strain>
    </source>
</reference>
<evidence type="ECO:0000259" key="4">
    <source>
        <dbReference type="Pfam" id="PF02275"/>
    </source>
</evidence>
<comment type="similarity">
    <text evidence="1">Belongs to the peptidase C59 family.</text>
</comment>
<dbReference type="KEGG" id="lfa:LFA_2713"/>
<accession>A0A098G7Z1</accession>
<feature type="domain" description="Choloylglycine hydrolase/NAAA C-terminal" evidence="4">
    <location>
        <begin position="25"/>
        <end position="338"/>
    </location>
</feature>
<dbReference type="InterPro" id="IPR052193">
    <property type="entry name" value="Peptidase_C59"/>
</dbReference>
<dbReference type="HOGENOM" id="CLU_045206_1_2_6"/>
<organism evidence="5 6">
    <name type="scientific">Legionella fallonii LLAP-10</name>
    <dbReference type="NCBI Taxonomy" id="1212491"/>
    <lineage>
        <taxon>Bacteria</taxon>
        <taxon>Pseudomonadati</taxon>
        <taxon>Pseudomonadota</taxon>
        <taxon>Gammaproteobacteria</taxon>
        <taxon>Legionellales</taxon>
        <taxon>Legionellaceae</taxon>
        <taxon>Legionella</taxon>
    </lineage>
</organism>
<dbReference type="RefSeq" id="WP_157010357.1">
    <property type="nucleotide sequence ID" value="NZ_LN614827.1"/>
</dbReference>
<name>A0A098G7Z1_9GAMM</name>
<keyword evidence="3" id="KW-0732">Signal</keyword>
<dbReference type="PANTHER" id="PTHR35527">
    <property type="entry name" value="CHOLOYLGLYCINE HYDROLASE"/>
    <property type="match status" value="1"/>
</dbReference>
<dbReference type="Proteomes" id="UP000032430">
    <property type="component" value="Chromosome I"/>
</dbReference>
<dbReference type="SUPFAM" id="SSF56235">
    <property type="entry name" value="N-terminal nucleophile aminohydrolases (Ntn hydrolases)"/>
    <property type="match status" value="1"/>
</dbReference>
<evidence type="ECO:0000313" key="6">
    <source>
        <dbReference type="Proteomes" id="UP000032430"/>
    </source>
</evidence>
<dbReference type="GO" id="GO:0016787">
    <property type="term" value="F:hydrolase activity"/>
    <property type="evidence" value="ECO:0007669"/>
    <property type="project" value="UniProtKB-KW"/>
</dbReference>
<proteinExistence type="inferred from homology"/>
<dbReference type="OrthoDB" id="9794717at2"/>
<dbReference type="InterPro" id="IPR029055">
    <property type="entry name" value="Ntn_hydrolases_N"/>
</dbReference>
<gene>
    <name evidence="5" type="ORF">LFA_2713</name>
</gene>
<protein>
    <submittedName>
        <fullName evidence="5">Putative penicillin amidase</fullName>
    </submittedName>
</protein>
<evidence type="ECO:0000313" key="5">
    <source>
        <dbReference type="EMBL" id="CEG58079.1"/>
    </source>
</evidence>
<dbReference type="PANTHER" id="PTHR35527:SF2">
    <property type="entry name" value="HYDROLASE"/>
    <property type="match status" value="1"/>
</dbReference>
<keyword evidence="6" id="KW-1185">Reference proteome</keyword>
<dbReference type="Pfam" id="PF02275">
    <property type="entry name" value="CBAH"/>
    <property type="match status" value="1"/>
</dbReference>
<dbReference type="EMBL" id="LN614827">
    <property type="protein sequence ID" value="CEG58079.1"/>
    <property type="molecule type" value="Genomic_DNA"/>
</dbReference>
<evidence type="ECO:0000256" key="2">
    <source>
        <dbReference type="ARBA" id="ARBA00022801"/>
    </source>
</evidence>
<evidence type="ECO:0000256" key="3">
    <source>
        <dbReference type="SAM" id="SignalP"/>
    </source>
</evidence>
<dbReference type="STRING" id="1212491.LFA_2713"/>
<feature type="signal peptide" evidence="3">
    <location>
        <begin position="1"/>
        <end position="24"/>
    </location>
</feature>
<dbReference type="Gene3D" id="3.60.60.10">
    <property type="entry name" value="Penicillin V Acylase, Chain A"/>
    <property type="match status" value="1"/>
</dbReference>